<dbReference type="PANTHER" id="PTHR32071:SF116">
    <property type="entry name" value="TRANSCRIPTIONAL REGULATORY PROTEIN GLRR"/>
    <property type="match status" value="1"/>
</dbReference>
<dbReference type="GO" id="GO:0005524">
    <property type="term" value="F:ATP binding"/>
    <property type="evidence" value="ECO:0007669"/>
    <property type="project" value="UniProtKB-KW"/>
</dbReference>
<dbReference type="Pfam" id="PF00158">
    <property type="entry name" value="Sigma54_activat"/>
    <property type="match status" value="1"/>
</dbReference>
<dbReference type="Pfam" id="PF25601">
    <property type="entry name" value="AAA_lid_14"/>
    <property type="match status" value="1"/>
</dbReference>
<dbReference type="PROSITE" id="PS50045">
    <property type="entry name" value="SIGMA54_INTERACT_4"/>
    <property type="match status" value="1"/>
</dbReference>
<evidence type="ECO:0000256" key="3">
    <source>
        <dbReference type="ARBA" id="ARBA00023015"/>
    </source>
</evidence>
<dbReference type="AlphaFoldDB" id="A0A239LCQ5"/>
<sequence>MEKDAGANLGILILLSDRSLAEELSLTAAPALPPFEIAIWQDIDELKRISGTAGAAISVFDIAAQAEPDQLNGSKWLRCMIPEIDIVAVIDSESHDSALKALQHGANHFSRRENLSEVLGSVILERARLGKHQRKAASTDYGIYTRSRALLDLIADVCAVAESRCHILFHGPTGAGKELFARTVHKHSNRCHGPFVALNCAAVPAEMIEAELFGFSKGAFTGAMFSNVGLFRTADKGTLFLDEIGDLPLGLQRKLLRVIDTGEVRPVGSNEVIQVDVRVVSATHRDIAQMVLSGNFRDDLFFRIAGAEFSIPPLCDHPEDIPVLANCFLSELSVDDSIQARYFSEQALRFLQQCKWPGNVRELKNFVEYCSAISRSTVIDEVLVNKLFKGEKTYSSLVDVLRTFEFEHLAYLLKLTGGKVEEVSKLIGKSRSSTYRLLSSVGIDPTQYRQ</sequence>
<dbReference type="InterPro" id="IPR025943">
    <property type="entry name" value="Sigma_54_int_dom_ATP-bd_2"/>
</dbReference>
<dbReference type="SUPFAM" id="SSF52540">
    <property type="entry name" value="P-loop containing nucleoside triphosphate hydrolases"/>
    <property type="match status" value="1"/>
</dbReference>
<evidence type="ECO:0000313" key="7">
    <source>
        <dbReference type="EMBL" id="SNT28436.1"/>
    </source>
</evidence>
<dbReference type="EMBL" id="FZOT01000022">
    <property type="protein sequence ID" value="SNT28436.1"/>
    <property type="molecule type" value="Genomic_DNA"/>
</dbReference>
<dbReference type="PROSITE" id="PS00688">
    <property type="entry name" value="SIGMA54_INTERACT_3"/>
    <property type="match status" value="1"/>
</dbReference>
<dbReference type="Gene3D" id="3.40.50.300">
    <property type="entry name" value="P-loop containing nucleotide triphosphate hydrolases"/>
    <property type="match status" value="1"/>
</dbReference>
<protein>
    <submittedName>
        <fullName evidence="7">Two-component system, NtrC family, response regulator GlrR</fullName>
    </submittedName>
</protein>
<reference evidence="7 8" key="1">
    <citation type="submission" date="2017-06" db="EMBL/GenBank/DDBJ databases">
        <authorList>
            <person name="Kim H.J."/>
            <person name="Triplett B.A."/>
        </authorList>
    </citation>
    <scope>NUCLEOTIDE SEQUENCE [LARGE SCALE GENOMIC DNA]</scope>
    <source>
        <strain evidence="7 8">U15</strain>
    </source>
</reference>
<dbReference type="CDD" id="cd00009">
    <property type="entry name" value="AAA"/>
    <property type="match status" value="1"/>
</dbReference>
<feature type="domain" description="Sigma-54 factor interaction" evidence="6">
    <location>
        <begin position="143"/>
        <end position="372"/>
    </location>
</feature>
<dbReference type="FunFam" id="3.40.50.300:FF:000006">
    <property type="entry name" value="DNA-binding transcriptional regulator NtrC"/>
    <property type="match status" value="1"/>
</dbReference>
<dbReference type="Proteomes" id="UP000198284">
    <property type="component" value="Unassembled WGS sequence"/>
</dbReference>
<dbReference type="RefSeq" id="WP_089401388.1">
    <property type="nucleotide sequence ID" value="NZ_FZOT01000022.1"/>
</dbReference>
<keyword evidence="1" id="KW-0547">Nucleotide-binding</keyword>
<dbReference type="SMART" id="SM00382">
    <property type="entry name" value="AAA"/>
    <property type="match status" value="1"/>
</dbReference>
<dbReference type="InterPro" id="IPR003593">
    <property type="entry name" value="AAA+_ATPase"/>
</dbReference>
<evidence type="ECO:0000259" key="6">
    <source>
        <dbReference type="PROSITE" id="PS50045"/>
    </source>
</evidence>
<evidence type="ECO:0000313" key="8">
    <source>
        <dbReference type="Proteomes" id="UP000198284"/>
    </source>
</evidence>
<keyword evidence="4" id="KW-0238">DNA-binding</keyword>
<keyword evidence="5" id="KW-0804">Transcription</keyword>
<evidence type="ECO:0000256" key="1">
    <source>
        <dbReference type="ARBA" id="ARBA00022741"/>
    </source>
</evidence>
<accession>A0A239LCQ5</accession>
<dbReference type="InterPro" id="IPR027417">
    <property type="entry name" value="P-loop_NTPase"/>
</dbReference>
<evidence type="ECO:0000256" key="5">
    <source>
        <dbReference type="ARBA" id="ARBA00023163"/>
    </source>
</evidence>
<dbReference type="PROSITE" id="PS00676">
    <property type="entry name" value="SIGMA54_INTERACT_2"/>
    <property type="match status" value="1"/>
</dbReference>
<keyword evidence="2" id="KW-0067">ATP-binding</keyword>
<organism evidence="7 8">
    <name type="scientific">Noviherbaspirillum humi</name>
    <dbReference type="NCBI Taxonomy" id="1688639"/>
    <lineage>
        <taxon>Bacteria</taxon>
        <taxon>Pseudomonadati</taxon>
        <taxon>Pseudomonadota</taxon>
        <taxon>Betaproteobacteria</taxon>
        <taxon>Burkholderiales</taxon>
        <taxon>Oxalobacteraceae</taxon>
        <taxon>Noviherbaspirillum</taxon>
    </lineage>
</organism>
<dbReference type="InterPro" id="IPR025944">
    <property type="entry name" value="Sigma_54_int_dom_CS"/>
</dbReference>
<name>A0A239LCQ5_9BURK</name>
<dbReference type="Gene3D" id="1.10.8.60">
    <property type="match status" value="1"/>
</dbReference>
<dbReference type="InterPro" id="IPR002078">
    <property type="entry name" value="Sigma_54_int"/>
</dbReference>
<dbReference type="InterPro" id="IPR058031">
    <property type="entry name" value="AAA_lid_NorR"/>
</dbReference>
<dbReference type="GO" id="GO:0006355">
    <property type="term" value="P:regulation of DNA-templated transcription"/>
    <property type="evidence" value="ECO:0007669"/>
    <property type="project" value="InterPro"/>
</dbReference>
<evidence type="ECO:0000256" key="4">
    <source>
        <dbReference type="ARBA" id="ARBA00023125"/>
    </source>
</evidence>
<keyword evidence="3" id="KW-0805">Transcription regulation</keyword>
<dbReference type="PANTHER" id="PTHR32071">
    <property type="entry name" value="TRANSCRIPTIONAL REGULATORY PROTEIN"/>
    <property type="match status" value="1"/>
</dbReference>
<gene>
    <name evidence="7" type="ORF">SAMN06265795_1224</name>
</gene>
<proteinExistence type="predicted"/>
<keyword evidence="8" id="KW-1185">Reference proteome</keyword>
<dbReference type="GO" id="GO:0003677">
    <property type="term" value="F:DNA binding"/>
    <property type="evidence" value="ECO:0007669"/>
    <property type="project" value="UniProtKB-KW"/>
</dbReference>
<evidence type="ECO:0000256" key="2">
    <source>
        <dbReference type="ARBA" id="ARBA00022840"/>
    </source>
</evidence>
<dbReference type="OrthoDB" id="9761705at2"/>